<dbReference type="InterPro" id="IPR004090">
    <property type="entry name" value="Chemotax_Me-accpt_rcpt"/>
</dbReference>
<dbReference type="PANTHER" id="PTHR32089">
    <property type="entry name" value="METHYL-ACCEPTING CHEMOTAXIS PROTEIN MCPB"/>
    <property type="match status" value="1"/>
</dbReference>
<dbReference type="PROSITE" id="PS50192">
    <property type="entry name" value="T_SNARE"/>
    <property type="match status" value="1"/>
</dbReference>
<dbReference type="InterPro" id="IPR047347">
    <property type="entry name" value="YvaQ-like_sensor"/>
</dbReference>
<dbReference type="Gene3D" id="1.10.287.950">
    <property type="entry name" value="Methyl-accepting chemotaxis protein"/>
    <property type="match status" value="1"/>
</dbReference>
<keyword evidence="2" id="KW-0997">Cell inner membrane</keyword>
<dbReference type="PANTHER" id="PTHR32089:SF112">
    <property type="entry name" value="LYSOZYME-LIKE PROTEIN-RELATED"/>
    <property type="match status" value="1"/>
</dbReference>
<comment type="caution">
    <text evidence="10">The sequence shown here is derived from an EMBL/GenBank/DDBJ whole genome shotgun (WGS) entry which is preliminary data.</text>
</comment>
<dbReference type="InterPro" id="IPR003660">
    <property type="entry name" value="HAMP_dom"/>
</dbReference>
<dbReference type="Pfam" id="PF00015">
    <property type="entry name" value="MCPsignal"/>
    <property type="match status" value="1"/>
</dbReference>
<dbReference type="EMBL" id="QOKV01000018">
    <property type="protein sequence ID" value="KAA0680844.1"/>
    <property type="molecule type" value="Genomic_DNA"/>
</dbReference>
<evidence type="ECO:0000256" key="4">
    <source>
        <dbReference type="ARBA" id="ARBA00029447"/>
    </source>
</evidence>
<dbReference type="GO" id="GO:0004888">
    <property type="term" value="F:transmembrane signaling receptor activity"/>
    <property type="evidence" value="ECO:0007669"/>
    <property type="project" value="InterPro"/>
</dbReference>
<evidence type="ECO:0000313" key="10">
    <source>
        <dbReference type="EMBL" id="KAA0680844.1"/>
    </source>
</evidence>
<evidence type="ECO:0000256" key="3">
    <source>
        <dbReference type="ARBA" id="ARBA00023224"/>
    </source>
</evidence>
<evidence type="ECO:0000256" key="5">
    <source>
        <dbReference type="PROSITE-ProRule" id="PRU00284"/>
    </source>
</evidence>
<accession>A0A6L3AW09</accession>
<reference evidence="10 11" key="1">
    <citation type="submission" date="2018-07" db="EMBL/GenBank/DDBJ databases">
        <title>Genome sequence of Roseomonas fauriae ATCC 49958.</title>
        <authorList>
            <person name="Sant'Anna F.H."/>
            <person name="Baldani J.I."/>
            <person name="Zilli J.E."/>
            <person name="Reis V.M."/>
            <person name="Hartmann A."/>
            <person name="Cruz L."/>
            <person name="de Souza E.M."/>
            <person name="de Oliveira Pedrosa F."/>
            <person name="Passaglia L.M.P."/>
        </authorList>
    </citation>
    <scope>NUCLEOTIDE SEQUENCE [LARGE SCALE GENOMIC DNA]</scope>
    <source>
        <strain evidence="10 11">ATCC 49958</strain>
    </source>
</reference>
<feature type="transmembrane region" description="Helical" evidence="6">
    <location>
        <begin position="189"/>
        <end position="209"/>
    </location>
</feature>
<evidence type="ECO:0000259" key="7">
    <source>
        <dbReference type="PROSITE" id="PS50111"/>
    </source>
</evidence>
<dbReference type="PROSITE" id="PS50885">
    <property type="entry name" value="HAMP"/>
    <property type="match status" value="1"/>
</dbReference>
<dbReference type="GO" id="GO:0007165">
    <property type="term" value="P:signal transduction"/>
    <property type="evidence" value="ECO:0007669"/>
    <property type="project" value="UniProtKB-KW"/>
</dbReference>
<dbReference type="Pfam" id="PF12729">
    <property type="entry name" value="4HB_MCP_1"/>
    <property type="match status" value="1"/>
</dbReference>
<comment type="similarity">
    <text evidence="4">Belongs to the methyl-accepting chemotaxis (MCP) protein family.</text>
</comment>
<dbReference type="AlphaFoldDB" id="A0A6L3AW09"/>
<keyword evidence="3 5" id="KW-0807">Transducer</keyword>
<evidence type="ECO:0000256" key="1">
    <source>
        <dbReference type="ARBA" id="ARBA00004429"/>
    </source>
</evidence>
<dbReference type="SMART" id="SM00304">
    <property type="entry name" value="HAMP"/>
    <property type="match status" value="1"/>
</dbReference>
<organism evidence="10 11">
    <name type="scientific">Azospirillum brasilense</name>
    <dbReference type="NCBI Taxonomy" id="192"/>
    <lineage>
        <taxon>Bacteria</taxon>
        <taxon>Pseudomonadati</taxon>
        <taxon>Pseudomonadota</taxon>
        <taxon>Alphaproteobacteria</taxon>
        <taxon>Rhodospirillales</taxon>
        <taxon>Azospirillaceae</taxon>
        <taxon>Azospirillum</taxon>
    </lineage>
</organism>
<dbReference type="CDD" id="cd19411">
    <property type="entry name" value="MCP2201-like_sensor"/>
    <property type="match status" value="1"/>
</dbReference>
<dbReference type="InterPro" id="IPR024478">
    <property type="entry name" value="HlyB_4HB_MCP"/>
</dbReference>
<dbReference type="PROSITE" id="PS50111">
    <property type="entry name" value="CHEMOTAXIS_TRANSDUC_2"/>
    <property type="match status" value="1"/>
</dbReference>
<evidence type="ECO:0000313" key="11">
    <source>
        <dbReference type="Proteomes" id="UP000476837"/>
    </source>
</evidence>
<dbReference type="SMART" id="SM00283">
    <property type="entry name" value="MA"/>
    <property type="match status" value="1"/>
</dbReference>
<evidence type="ECO:0000259" key="9">
    <source>
        <dbReference type="PROSITE" id="PS50885"/>
    </source>
</evidence>
<comment type="subcellular location">
    <subcellularLocation>
        <location evidence="1">Cell inner membrane</location>
        <topology evidence="1">Multi-pass membrane protein</topology>
    </subcellularLocation>
</comment>
<evidence type="ECO:0000256" key="2">
    <source>
        <dbReference type="ARBA" id="ARBA00022519"/>
    </source>
</evidence>
<feature type="domain" description="HAMP" evidence="9">
    <location>
        <begin position="210"/>
        <end position="263"/>
    </location>
</feature>
<keyword evidence="6" id="KW-1133">Transmembrane helix</keyword>
<protein>
    <submittedName>
        <fullName evidence="10">Methyl-accepting chemotaxis protein</fullName>
    </submittedName>
</protein>
<feature type="domain" description="Methyl-accepting transducer" evidence="7">
    <location>
        <begin position="303"/>
        <end position="539"/>
    </location>
</feature>
<keyword evidence="2" id="KW-1003">Cell membrane</keyword>
<keyword evidence="6" id="KW-0812">Transmembrane</keyword>
<dbReference type="InterPro" id="IPR004089">
    <property type="entry name" value="MCPsignal_dom"/>
</dbReference>
<dbReference type="CDD" id="cd06225">
    <property type="entry name" value="HAMP"/>
    <property type="match status" value="1"/>
</dbReference>
<keyword evidence="6" id="KW-0472">Membrane</keyword>
<dbReference type="Gene3D" id="6.10.340.10">
    <property type="match status" value="1"/>
</dbReference>
<feature type="domain" description="T-SNARE coiled-coil homology" evidence="8">
    <location>
        <begin position="455"/>
        <end position="517"/>
    </location>
</feature>
<evidence type="ECO:0000259" key="8">
    <source>
        <dbReference type="PROSITE" id="PS50192"/>
    </source>
</evidence>
<name>A0A6L3AW09_AZOBR</name>
<proteinExistence type="inferred from homology"/>
<evidence type="ECO:0000256" key="6">
    <source>
        <dbReference type="SAM" id="Phobius"/>
    </source>
</evidence>
<dbReference type="PRINTS" id="PR00260">
    <property type="entry name" value="CHEMTRNSDUCR"/>
</dbReference>
<dbReference type="Proteomes" id="UP000476837">
    <property type="component" value="Unassembled WGS sequence"/>
</dbReference>
<gene>
    <name evidence="10" type="ORF">DS837_23250</name>
</gene>
<dbReference type="GO" id="GO:0006935">
    <property type="term" value="P:chemotaxis"/>
    <property type="evidence" value="ECO:0007669"/>
    <property type="project" value="InterPro"/>
</dbReference>
<dbReference type="Pfam" id="PF00672">
    <property type="entry name" value="HAMP"/>
    <property type="match status" value="1"/>
</dbReference>
<dbReference type="GO" id="GO:0005886">
    <property type="term" value="C:plasma membrane"/>
    <property type="evidence" value="ECO:0007669"/>
    <property type="project" value="UniProtKB-SubCell"/>
</dbReference>
<sequence length="559" mass="59078">MSKLTIKSKVAIVFFILAAVTIGSNLLSINRLSAVNDLTTESEENWMPSAVLLGTLNTNTSDYRILEVSHILAASAEEMVTIERNLAAMKATVQNSRAKYETFISSPEERRVYEQFGQNWDRYLTLGSQVIELSRNKDTDKAADILRNASRTLFDTASGNLIELIGINAQGSAEASRQGDAIYGTARTLLIAAFILGALVCLVGALTMIRGVSAPIAAMTEAMRRLAGGDRTIAIPSVERKDEIGAMASAVQVFKESMIERERLAAEQEAERIAKEKRTMEVERLIEGFDRTVSNVLGSVASASTELSRTAGSMVELAHQTNQQAGSSAAAAEQTSANVQTVAAATEEMAASTQEIARQVSRSTEVAERAVQEAQQTGVTVRGLADATNRIGEVVKLISDIASQTNLLALNATIEAARAGEAGKGFAVVASEVKALANQTGKATEEIATQIASVQSATSGTVTAIEGIGQTITSINEIAATIAAAIEEQNATTGEITRNVQQAAQGTQQVSDNVLQVNEGATQTGAAATQVLGASDELAHQSETLRREVETFLAGIRAA</sequence>
<dbReference type="InterPro" id="IPR000727">
    <property type="entry name" value="T_SNARE_dom"/>
</dbReference>
<dbReference type="SUPFAM" id="SSF58104">
    <property type="entry name" value="Methyl-accepting chemotaxis protein (MCP) signaling domain"/>
    <property type="match status" value="1"/>
</dbReference>